<dbReference type="Proteomes" id="UP001327957">
    <property type="component" value="Unassembled WGS sequence"/>
</dbReference>
<comment type="caution">
    <text evidence="2">The sequence shown here is derived from an EMBL/GenBank/DDBJ whole genome shotgun (WGS) entry which is preliminary data.</text>
</comment>
<feature type="compositionally biased region" description="Basic residues" evidence="1">
    <location>
        <begin position="75"/>
        <end position="86"/>
    </location>
</feature>
<dbReference type="AlphaFoldDB" id="A0AAV9TKE0"/>
<proteinExistence type="predicted"/>
<dbReference type="EMBL" id="JASAOK010000015">
    <property type="protein sequence ID" value="KAK6223539.1"/>
    <property type="molecule type" value="Genomic_DNA"/>
</dbReference>
<evidence type="ECO:0000256" key="1">
    <source>
        <dbReference type="SAM" id="MobiDB-lite"/>
    </source>
</evidence>
<organism evidence="2 3">
    <name type="scientific">Colletotrichum tabaci</name>
    <dbReference type="NCBI Taxonomy" id="1209068"/>
    <lineage>
        <taxon>Eukaryota</taxon>
        <taxon>Fungi</taxon>
        <taxon>Dikarya</taxon>
        <taxon>Ascomycota</taxon>
        <taxon>Pezizomycotina</taxon>
        <taxon>Sordariomycetes</taxon>
        <taxon>Hypocreomycetidae</taxon>
        <taxon>Glomerellales</taxon>
        <taxon>Glomerellaceae</taxon>
        <taxon>Colletotrichum</taxon>
        <taxon>Colletotrichum destructivum species complex</taxon>
    </lineage>
</organism>
<gene>
    <name evidence="2" type="ORF">QIS74_03483</name>
</gene>
<evidence type="ECO:0000313" key="2">
    <source>
        <dbReference type="EMBL" id="KAK6223539.1"/>
    </source>
</evidence>
<feature type="compositionally biased region" description="Basic and acidic residues" evidence="1">
    <location>
        <begin position="1"/>
        <end position="14"/>
    </location>
</feature>
<protein>
    <submittedName>
        <fullName evidence="2">Uncharacterized protein</fullName>
    </submittedName>
</protein>
<evidence type="ECO:0000313" key="3">
    <source>
        <dbReference type="Proteomes" id="UP001327957"/>
    </source>
</evidence>
<feature type="compositionally biased region" description="Basic and acidic residues" evidence="1">
    <location>
        <begin position="116"/>
        <end position="127"/>
    </location>
</feature>
<accession>A0AAV9TKE0</accession>
<name>A0AAV9TKE0_9PEZI</name>
<reference evidence="2 3" key="1">
    <citation type="submission" date="2023-04" db="EMBL/GenBank/DDBJ databases">
        <title>Colletotrichum tabacum stain YC1 causing leaf anthracnose on Nicotiana tabacum(L.) cv.</title>
        <authorList>
            <person name="Ji Z."/>
            <person name="Wang M."/>
            <person name="Zhang J."/>
            <person name="Wang N."/>
            <person name="Zhou Z."/>
        </authorList>
    </citation>
    <scope>NUCLEOTIDE SEQUENCE [LARGE SCALE GENOMIC DNA]</scope>
    <source>
        <strain evidence="2 3">YC1</strain>
    </source>
</reference>
<feature type="compositionally biased region" description="Low complexity" evidence="1">
    <location>
        <begin position="26"/>
        <end position="72"/>
    </location>
</feature>
<keyword evidence="3" id="KW-1185">Reference proteome</keyword>
<sequence>MTEQKKNNDPEKPGKRARLNSTDSNTTAAAPADAAAAAPATAAAAPAPAAAPATAAAATTAAAPATAATAPAIGKGKKTKLPPWKRAKLENPLTKAQLEQKAKYWLDQAAIHHQKSIDAEKNRDDAVSRAVDYQKQADEMPEEEPPADFVLSLFKKRLEK</sequence>
<feature type="region of interest" description="Disordered" evidence="1">
    <location>
        <begin position="116"/>
        <end position="146"/>
    </location>
</feature>
<feature type="region of interest" description="Disordered" evidence="1">
    <location>
        <begin position="1"/>
        <end position="88"/>
    </location>
</feature>